<keyword evidence="2" id="KW-0326">Glycosidase</keyword>
<evidence type="ECO:0000313" key="4">
    <source>
        <dbReference type="EMBL" id="EWS82640.1"/>
    </source>
</evidence>
<dbReference type="PANTHER" id="PTHR12304:SF4">
    <property type="entry name" value="URIDINE NUCLEOSIDASE"/>
    <property type="match status" value="1"/>
</dbReference>
<dbReference type="GO" id="GO:0005829">
    <property type="term" value="C:cytosol"/>
    <property type="evidence" value="ECO:0007669"/>
    <property type="project" value="TreeGrafter"/>
</dbReference>
<reference evidence="4 5" key="1">
    <citation type="submission" date="2014-02" db="EMBL/GenBank/DDBJ databases">
        <title>Genome sequence of Brachybacterium phenoliresistens strain W13A50.</title>
        <authorList>
            <person name="Wang X."/>
        </authorList>
    </citation>
    <scope>NUCLEOTIDE SEQUENCE [LARGE SCALE GENOMIC DNA]</scope>
    <source>
        <strain evidence="4 5">W13A50</strain>
    </source>
</reference>
<protein>
    <submittedName>
        <fullName evidence="4">Twin-arginine translocation pathway signal protein</fullName>
    </submittedName>
</protein>
<dbReference type="eggNOG" id="COG1957">
    <property type="taxonomic scope" value="Bacteria"/>
</dbReference>
<dbReference type="HOGENOM" id="CLU_078738_0_0_11"/>
<sequence>MTWRIGPRTRVVVDNDWAGDPDGLVALAHHLLSPTDAVVTVTGSFTSPLFGDPTGTAARGAAMARELMDLVGGHGGVPVHAGADSAFAGRPRQSEAARAIVAAAQEECVLVCGGPLTNVADALIREPGITARIRLLWVGGTQEDGAAEYNRDTDPVAARFVLEHPQLRIDRFPRETYRLLAVSVAELELMLTEGGPIGRWLWQRYRDLPLPEGVEVDPVWPLGDSAPLALTALHHGAVRFSEDDGLSHHRTCTALDPRLIIGDLAARLRLSSP</sequence>
<name>Z9JW87_9MICO</name>
<dbReference type="EMBL" id="JDYK01000002">
    <property type="protein sequence ID" value="EWS82640.1"/>
    <property type="molecule type" value="Genomic_DNA"/>
</dbReference>
<dbReference type="InterPro" id="IPR036452">
    <property type="entry name" value="Ribo_hydro-like"/>
</dbReference>
<dbReference type="InterPro" id="IPR001910">
    <property type="entry name" value="Inosine/uridine_hydrolase_dom"/>
</dbReference>
<dbReference type="Gene3D" id="3.90.245.10">
    <property type="entry name" value="Ribonucleoside hydrolase-like"/>
    <property type="match status" value="1"/>
</dbReference>
<dbReference type="GO" id="GO:0006152">
    <property type="term" value="P:purine nucleoside catabolic process"/>
    <property type="evidence" value="ECO:0007669"/>
    <property type="project" value="TreeGrafter"/>
</dbReference>
<dbReference type="GO" id="GO:0008477">
    <property type="term" value="F:purine nucleosidase activity"/>
    <property type="evidence" value="ECO:0007669"/>
    <property type="project" value="TreeGrafter"/>
</dbReference>
<evidence type="ECO:0000256" key="1">
    <source>
        <dbReference type="ARBA" id="ARBA00022801"/>
    </source>
</evidence>
<evidence type="ECO:0000256" key="2">
    <source>
        <dbReference type="ARBA" id="ARBA00023295"/>
    </source>
</evidence>
<dbReference type="AlphaFoldDB" id="Z9JW87"/>
<dbReference type="SUPFAM" id="SSF53590">
    <property type="entry name" value="Nucleoside hydrolase"/>
    <property type="match status" value="1"/>
</dbReference>
<feature type="domain" description="Inosine/uridine-preferring nucleoside hydrolase" evidence="3">
    <location>
        <begin position="11"/>
        <end position="178"/>
    </location>
</feature>
<dbReference type="OrthoDB" id="2530052at2"/>
<dbReference type="Proteomes" id="UP000023067">
    <property type="component" value="Unassembled WGS sequence"/>
</dbReference>
<dbReference type="InterPro" id="IPR023186">
    <property type="entry name" value="IUNH"/>
</dbReference>
<keyword evidence="1" id="KW-0378">Hydrolase</keyword>
<accession>Z9JW87</accession>
<dbReference type="Pfam" id="PF01156">
    <property type="entry name" value="IU_nuc_hydro"/>
    <property type="match status" value="1"/>
</dbReference>
<evidence type="ECO:0000313" key="5">
    <source>
        <dbReference type="Proteomes" id="UP000023067"/>
    </source>
</evidence>
<keyword evidence="5" id="KW-1185">Reference proteome</keyword>
<organism evidence="4 5">
    <name type="scientific">Brachybacterium phenoliresistens</name>
    <dbReference type="NCBI Taxonomy" id="396014"/>
    <lineage>
        <taxon>Bacteria</taxon>
        <taxon>Bacillati</taxon>
        <taxon>Actinomycetota</taxon>
        <taxon>Actinomycetes</taxon>
        <taxon>Micrococcales</taxon>
        <taxon>Dermabacteraceae</taxon>
        <taxon>Brachybacterium</taxon>
    </lineage>
</organism>
<dbReference type="RefSeq" id="WP_038370121.1">
    <property type="nucleotide sequence ID" value="NZ_BAAAOW010000001.1"/>
</dbReference>
<dbReference type="PANTHER" id="PTHR12304">
    <property type="entry name" value="INOSINE-URIDINE PREFERRING NUCLEOSIDE HYDROLASE"/>
    <property type="match status" value="1"/>
</dbReference>
<proteinExistence type="predicted"/>
<gene>
    <name evidence="4" type="ORF">BF93_06295</name>
</gene>
<dbReference type="PATRIC" id="fig|396014.3.peg.257"/>
<evidence type="ECO:0000259" key="3">
    <source>
        <dbReference type="Pfam" id="PF01156"/>
    </source>
</evidence>
<dbReference type="STRING" id="396014.BF93_06295"/>
<comment type="caution">
    <text evidence="4">The sequence shown here is derived from an EMBL/GenBank/DDBJ whole genome shotgun (WGS) entry which is preliminary data.</text>
</comment>